<protein>
    <submittedName>
        <fullName evidence="3">VanZ like protein</fullName>
    </submittedName>
</protein>
<accession>A0A3D9RY84</accession>
<dbReference type="PANTHER" id="PTHR36834:SF1">
    <property type="entry name" value="INTEGRAL MEMBRANE PROTEIN"/>
    <property type="match status" value="1"/>
</dbReference>
<dbReference type="AlphaFoldDB" id="A0A3D9RY84"/>
<dbReference type="PANTHER" id="PTHR36834">
    <property type="entry name" value="MEMBRANE PROTEIN-RELATED"/>
    <property type="match status" value="1"/>
</dbReference>
<feature type="domain" description="VanZ-like" evidence="2">
    <location>
        <begin position="10"/>
        <end position="132"/>
    </location>
</feature>
<dbReference type="OrthoDB" id="4822551at2"/>
<feature type="transmembrane region" description="Helical" evidence="1">
    <location>
        <begin position="5"/>
        <end position="24"/>
    </location>
</feature>
<evidence type="ECO:0000259" key="2">
    <source>
        <dbReference type="Pfam" id="PF04892"/>
    </source>
</evidence>
<evidence type="ECO:0000313" key="4">
    <source>
        <dbReference type="Proteomes" id="UP000256304"/>
    </source>
</evidence>
<evidence type="ECO:0000256" key="1">
    <source>
        <dbReference type="SAM" id="Phobius"/>
    </source>
</evidence>
<sequence length="140" mass="16309">MKKLYALIIIGYTLLLFYWMFIGFGRSAVHPSEYRYNVIPLQTVRLYFEHADSFDAKYWLVNMVGNVAVFMPFGLVLPYLLGLRFIRFSLLFISALFVLELLQLVLHRGSFDIDDVILNTIGAWLGYILYRLSVKRARAS</sequence>
<proteinExistence type="predicted"/>
<dbReference type="InterPro" id="IPR053150">
    <property type="entry name" value="Teicoplanin_resist-assoc"/>
</dbReference>
<keyword evidence="4" id="KW-1185">Reference proteome</keyword>
<dbReference type="RefSeq" id="WP_116189685.1">
    <property type="nucleotide sequence ID" value="NZ_QTTN01000015.1"/>
</dbReference>
<comment type="caution">
    <text evidence="3">The sequence shown here is derived from an EMBL/GenBank/DDBJ whole genome shotgun (WGS) entry which is preliminary data.</text>
</comment>
<keyword evidence="1" id="KW-0472">Membrane</keyword>
<feature type="transmembrane region" description="Helical" evidence="1">
    <location>
        <begin position="58"/>
        <end position="81"/>
    </location>
</feature>
<keyword evidence="1" id="KW-0812">Transmembrane</keyword>
<dbReference type="Proteomes" id="UP000256304">
    <property type="component" value="Unassembled WGS sequence"/>
</dbReference>
<dbReference type="InterPro" id="IPR006976">
    <property type="entry name" value="VanZ-like"/>
</dbReference>
<gene>
    <name evidence="3" type="ORF">A8990_11575</name>
</gene>
<dbReference type="EMBL" id="QTTN01000015">
    <property type="protein sequence ID" value="REE84398.1"/>
    <property type="molecule type" value="Genomic_DNA"/>
</dbReference>
<reference evidence="3 4" key="1">
    <citation type="submission" date="2018-08" db="EMBL/GenBank/DDBJ databases">
        <title>Genomic Encyclopedia of Type Strains, Phase III (KMG-III): the genomes of soil and plant-associated and newly described type strains.</title>
        <authorList>
            <person name="Whitman W."/>
        </authorList>
    </citation>
    <scope>NUCLEOTIDE SEQUENCE [LARGE SCALE GENOMIC DNA]</scope>
    <source>
        <strain evidence="3 4">CGMCC 1.10966</strain>
    </source>
</reference>
<name>A0A3D9RY84_9BACL</name>
<feature type="transmembrane region" description="Helical" evidence="1">
    <location>
        <begin position="116"/>
        <end position="134"/>
    </location>
</feature>
<feature type="transmembrane region" description="Helical" evidence="1">
    <location>
        <begin position="88"/>
        <end position="110"/>
    </location>
</feature>
<organism evidence="3 4">
    <name type="scientific">Paenibacillus taihuensis</name>
    <dbReference type="NCBI Taxonomy" id="1156355"/>
    <lineage>
        <taxon>Bacteria</taxon>
        <taxon>Bacillati</taxon>
        <taxon>Bacillota</taxon>
        <taxon>Bacilli</taxon>
        <taxon>Bacillales</taxon>
        <taxon>Paenibacillaceae</taxon>
        <taxon>Paenibacillus</taxon>
    </lineage>
</organism>
<evidence type="ECO:0000313" key="3">
    <source>
        <dbReference type="EMBL" id="REE84398.1"/>
    </source>
</evidence>
<dbReference type="Pfam" id="PF04892">
    <property type="entry name" value="VanZ"/>
    <property type="match status" value="1"/>
</dbReference>
<keyword evidence="1" id="KW-1133">Transmembrane helix</keyword>